<dbReference type="InterPro" id="IPR011576">
    <property type="entry name" value="Pyridox_Oxase_N"/>
</dbReference>
<dbReference type="SUPFAM" id="SSF50475">
    <property type="entry name" value="FMN-binding split barrel"/>
    <property type="match status" value="1"/>
</dbReference>
<comment type="caution">
    <text evidence="2">The sequence shown here is derived from an EMBL/GenBank/DDBJ whole genome shotgun (WGS) entry which is preliminary data.</text>
</comment>
<dbReference type="STRING" id="1802521.A2893_04415"/>
<gene>
    <name evidence="2" type="ORF">A2893_04415</name>
</gene>
<name>A0A1F8BMH3_9BACT</name>
<dbReference type="Pfam" id="PF01243">
    <property type="entry name" value="PNPOx_N"/>
    <property type="match status" value="1"/>
</dbReference>
<proteinExistence type="predicted"/>
<dbReference type="AlphaFoldDB" id="A0A1F8BMH3"/>
<evidence type="ECO:0000313" key="3">
    <source>
        <dbReference type="Proteomes" id="UP000176725"/>
    </source>
</evidence>
<evidence type="ECO:0000313" key="2">
    <source>
        <dbReference type="EMBL" id="OGM64869.1"/>
    </source>
</evidence>
<organism evidence="2 3">
    <name type="scientific">Candidatus Woesebacteria bacterium RIFCSPLOWO2_01_FULL_39_25</name>
    <dbReference type="NCBI Taxonomy" id="1802521"/>
    <lineage>
        <taxon>Bacteria</taxon>
        <taxon>Candidatus Woeseibacteriota</taxon>
    </lineage>
</organism>
<reference evidence="2 3" key="1">
    <citation type="journal article" date="2016" name="Nat. Commun.">
        <title>Thousands of microbial genomes shed light on interconnected biogeochemical processes in an aquifer system.</title>
        <authorList>
            <person name="Anantharaman K."/>
            <person name="Brown C.T."/>
            <person name="Hug L.A."/>
            <person name="Sharon I."/>
            <person name="Castelle C.J."/>
            <person name="Probst A.J."/>
            <person name="Thomas B.C."/>
            <person name="Singh A."/>
            <person name="Wilkins M.J."/>
            <person name="Karaoz U."/>
            <person name="Brodie E.L."/>
            <person name="Williams K.H."/>
            <person name="Hubbard S.S."/>
            <person name="Banfield J.F."/>
        </authorList>
    </citation>
    <scope>NUCLEOTIDE SEQUENCE [LARGE SCALE GENOMIC DNA]</scope>
</reference>
<accession>A0A1F8BMH3</accession>
<sequence length="154" mass="17669">MDNKDKEKLEKFLNANNLMTLATANPKPWVATVYYAFDKGFNLYFVSSPNSKHSHDIEKNKNVAIAIYDSHTKNSESKTGLQLQGVASRIKGWDMTTKMLKIWHKSAPGMEDIVNIKNMKAKVISSRVYKITPTIIKFFNQDLYGEEGYRVFKL</sequence>
<dbReference type="Proteomes" id="UP000176725">
    <property type="component" value="Unassembled WGS sequence"/>
</dbReference>
<evidence type="ECO:0000259" key="1">
    <source>
        <dbReference type="Pfam" id="PF01243"/>
    </source>
</evidence>
<dbReference type="InterPro" id="IPR012349">
    <property type="entry name" value="Split_barrel_FMN-bd"/>
</dbReference>
<dbReference type="Gene3D" id="2.30.110.10">
    <property type="entry name" value="Electron Transport, Fmn-binding Protein, Chain A"/>
    <property type="match status" value="1"/>
</dbReference>
<dbReference type="EMBL" id="MGHH01000007">
    <property type="protein sequence ID" value="OGM64869.1"/>
    <property type="molecule type" value="Genomic_DNA"/>
</dbReference>
<feature type="domain" description="Pyridoxamine 5'-phosphate oxidase N-terminal" evidence="1">
    <location>
        <begin position="6"/>
        <end position="96"/>
    </location>
</feature>
<protein>
    <recommendedName>
        <fullName evidence="1">Pyridoxamine 5'-phosphate oxidase N-terminal domain-containing protein</fullName>
    </recommendedName>
</protein>